<feature type="transmembrane region" description="Helical" evidence="6">
    <location>
        <begin position="300"/>
        <end position="327"/>
    </location>
</feature>
<feature type="transmembrane region" description="Helical" evidence="6">
    <location>
        <begin position="711"/>
        <end position="733"/>
    </location>
</feature>
<comment type="similarity">
    <text evidence="2 6">Belongs to the TMC family.</text>
</comment>
<evidence type="ECO:0000256" key="7">
    <source>
        <dbReference type="SAM" id="MobiDB-lite"/>
    </source>
</evidence>
<dbReference type="Ensembl" id="ENSORLT00015031354.1">
    <property type="protein sequence ID" value="ENSORLP00015009375.1"/>
    <property type="gene ID" value="ENSORLG00015000866.1"/>
</dbReference>
<dbReference type="Pfam" id="PF07810">
    <property type="entry name" value="TMC"/>
    <property type="match status" value="1"/>
</dbReference>
<feature type="region of interest" description="Disordered" evidence="7">
    <location>
        <begin position="1"/>
        <end position="28"/>
    </location>
</feature>
<protein>
    <recommendedName>
        <fullName evidence="6">Transmembrane channel-like protein</fullName>
    </recommendedName>
</protein>
<feature type="transmembrane region" description="Helical" evidence="6">
    <location>
        <begin position="408"/>
        <end position="429"/>
    </location>
</feature>
<feature type="transmembrane region" description="Helical" evidence="6">
    <location>
        <begin position="776"/>
        <end position="800"/>
    </location>
</feature>
<organism evidence="9 10">
    <name type="scientific">Oryzias latipes</name>
    <name type="common">Japanese rice fish</name>
    <name type="synonym">Japanese killifish</name>
    <dbReference type="NCBI Taxonomy" id="8090"/>
    <lineage>
        <taxon>Eukaryota</taxon>
        <taxon>Metazoa</taxon>
        <taxon>Chordata</taxon>
        <taxon>Craniata</taxon>
        <taxon>Vertebrata</taxon>
        <taxon>Euteleostomi</taxon>
        <taxon>Actinopterygii</taxon>
        <taxon>Neopterygii</taxon>
        <taxon>Teleostei</taxon>
        <taxon>Neoteleostei</taxon>
        <taxon>Acanthomorphata</taxon>
        <taxon>Ovalentaria</taxon>
        <taxon>Atherinomorphae</taxon>
        <taxon>Beloniformes</taxon>
        <taxon>Adrianichthyidae</taxon>
        <taxon>Oryziinae</taxon>
        <taxon>Oryzias</taxon>
    </lineage>
</organism>
<dbReference type="GO" id="GO:0005886">
    <property type="term" value="C:plasma membrane"/>
    <property type="evidence" value="ECO:0007669"/>
    <property type="project" value="InterPro"/>
</dbReference>
<reference evidence="9" key="4">
    <citation type="submission" date="2025-09" db="UniProtKB">
        <authorList>
            <consortium name="Ensembl"/>
        </authorList>
    </citation>
    <scope>IDENTIFICATION</scope>
    <source>
        <strain evidence="9">HSOK</strain>
    </source>
</reference>
<evidence type="ECO:0000313" key="9">
    <source>
        <dbReference type="Ensembl" id="ENSORLP00015009375.1"/>
    </source>
</evidence>
<evidence type="ECO:0000313" key="10">
    <source>
        <dbReference type="Proteomes" id="UP000265200"/>
    </source>
</evidence>
<feature type="compositionally biased region" description="Low complexity" evidence="7">
    <location>
        <begin position="112"/>
        <end position="127"/>
    </location>
</feature>
<feature type="transmembrane region" description="Helical" evidence="6">
    <location>
        <begin position="534"/>
        <end position="553"/>
    </location>
</feature>
<accession>A0A3P9HNM4</accession>
<keyword evidence="4 6" id="KW-1133">Transmembrane helix</keyword>
<dbReference type="InterPro" id="IPR012496">
    <property type="entry name" value="TMC_dom"/>
</dbReference>
<evidence type="ECO:0000259" key="8">
    <source>
        <dbReference type="Pfam" id="PF07810"/>
    </source>
</evidence>
<evidence type="ECO:0000256" key="1">
    <source>
        <dbReference type="ARBA" id="ARBA00004141"/>
    </source>
</evidence>
<dbReference type="PANTHER" id="PTHR23302">
    <property type="entry name" value="TRANSMEMBRANE CHANNEL-RELATED"/>
    <property type="match status" value="1"/>
</dbReference>
<dbReference type="PANTHER" id="PTHR23302:SF4">
    <property type="entry name" value="TRANSMEMBRANE CHANNEL-LIKE PROTEIN 6"/>
    <property type="match status" value="1"/>
</dbReference>
<proteinExistence type="inferred from homology"/>
<evidence type="ECO:0000256" key="3">
    <source>
        <dbReference type="ARBA" id="ARBA00022692"/>
    </source>
</evidence>
<dbReference type="InterPro" id="IPR038900">
    <property type="entry name" value="TMC"/>
</dbReference>
<evidence type="ECO:0000256" key="2">
    <source>
        <dbReference type="ARBA" id="ARBA00006510"/>
    </source>
</evidence>
<dbReference type="Proteomes" id="UP000265200">
    <property type="component" value="Chromosome 8"/>
</dbReference>
<reference evidence="9" key="3">
    <citation type="submission" date="2025-08" db="UniProtKB">
        <authorList>
            <consortium name="Ensembl"/>
        </authorList>
    </citation>
    <scope>IDENTIFICATION</scope>
    <source>
        <strain evidence="9">HSOK</strain>
    </source>
</reference>
<feature type="region of interest" description="Disordered" evidence="7">
    <location>
        <begin position="112"/>
        <end position="151"/>
    </location>
</feature>
<reference key="1">
    <citation type="journal article" date="2007" name="Nature">
        <title>The medaka draft genome and insights into vertebrate genome evolution.</title>
        <authorList>
            <person name="Kasahara M."/>
            <person name="Naruse K."/>
            <person name="Sasaki S."/>
            <person name="Nakatani Y."/>
            <person name="Qu W."/>
            <person name="Ahsan B."/>
            <person name="Yamada T."/>
            <person name="Nagayasu Y."/>
            <person name="Doi K."/>
            <person name="Kasai Y."/>
            <person name="Jindo T."/>
            <person name="Kobayashi D."/>
            <person name="Shimada A."/>
            <person name="Toyoda A."/>
            <person name="Kuroki Y."/>
            <person name="Fujiyama A."/>
            <person name="Sasaki T."/>
            <person name="Shimizu A."/>
            <person name="Asakawa S."/>
            <person name="Shimizu N."/>
            <person name="Hashimoto S."/>
            <person name="Yang J."/>
            <person name="Lee Y."/>
            <person name="Matsushima K."/>
            <person name="Sugano S."/>
            <person name="Sakaizumi M."/>
            <person name="Narita T."/>
            <person name="Ohishi K."/>
            <person name="Haga S."/>
            <person name="Ohta F."/>
            <person name="Nomoto H."/>
            <person name="Nogata K."/>
            <person name="Morishita T."/>
            <person name="Endo T."/>
            <person name="Shin-I T."/>
            <person name="Takeda H."/>
            <person name="Morishita S."/>
            <person name="Kohara Y."/>
        </authorList>
    </citation>
    <scope>NUCLEOTIDE SEQUENCE [LARGE SCALE GENOMIC DNA]</scope>
    <source>
        <strain>Hd-rR</strain>
    </source>
</reference>
<evidence type="ECO:0000256" key="5">
    <source>
        <dbReference type="ARBA" id="ARBA00023136"/>
    </source>
</evidence>
<feature type="transmembrane region" description="Helical" evidence="6">
    <location>
        <begin position="665"/>
        <end position="690"/>
    </location>
</feature>
<feature type="transmembrane region" description="Helical" evidence="6">
    <location>
        <begin position="501"/>
        <end position="522"/>
    </location>
</feature>
<reference evidence="9 10" key="2">
    <citation type="submission" date="2017-04" db="EMBL/GenBank/DDBJ databases">
        <title>CpG methylation of centromeres and impact of large insertions on vertebrate speciation.</title>
        <authorList>
            <person name="Ichikawa K."/>
            <person name="Yoshimura J."/>
            <person name="Morishita S."/>
        </authorList>
    </citation>
    <scope>NUCLEOTIDE SEQUENCE</scope>
    <source>
        <strain evidence="9 10">HSOK</strain>
    </source>
</reference>
<evidence type="ECO:0000256" key="6">
    <source>
        <dbReference type="RuleBase" id="RU310713"/>
    </source>
</evidence>
<sequence>MCSEKKTFTGSKKKKKQQPRSSLNKDASLHFGEETLKISFAALYPTERLTKNKSAVKKAKMAHGASGSVHVCDSDYEFLDEEDPYENFSVFKEPAVSGQKCPETIMMQIMNDQTDSDSSTSTDGSSDWESIRFPRRNGSSASPQSTLFSSPSCTAATSVRARRSHQLHHQSCHSTKQSDVEEIRGEDAAGVRFGLNICSSEKSKEELVSNLKGLSVRDAMQKLRAAPLSLTDKREVRRLAFSNTADGSFNRNHITSNCHPCVCFLIVWRRCSFSSLNIRSSLKLWSSPMKKLSGRFGSGVLSYFLFLRTLLFFNLLLFVTSGLFLIFPQILHPQSSTLSRYNQSTPDTFSGLELLTGTGCFSHSLMFYGYYSNDVIKPCGAAPFKSSSSQKVHRPDDCQTFSYSIPSAYFCTIAFPFFIICIILVYSISKSFGKSFHVLKSSRNQAEKVFCSWDHKVSKKSSVRLQCEKISTQIKEQLSEMVSGEQKKSCTQRCCGLVVHAIAWATCLTSISLSATGVYFLSEKTINQDPEDPKLLLLSSVVSGFNLLIPGIFNVCGWLERYESTGTGVYVSIFRNLLLKTSLIGVLCYRWLWRIAEIQQFKCWESFVGQELYRLLLMDFIFTILHTFLGEFVWRLYSKKILKKERKPKFDIARNVLELIYGQTLTWLGVLFAPLLPAVQIIKLFILFYIKKSSLRLNCQASRKPWRATQMTSLFITLLWFPSFLGAAVSVGYTIGTIKPSSTCGPFRNLTRMFESMQWTKNLETSNSFLYWLRWAYNYLIENPLFLFLITGVLLFMIYFQTQVVDGQRKVIRLLEKQIENEGKDKMFLISQLQDLTEH</sequence>
<comment type="subcellular location">
    <subcellularLocation>
        <location evidence="1 6">Membrane</location>
        <topology evidence="1 6">Multi-pass membrane protein</topology>
    </subcellularLocation>
</comment>
<feature type="compositionally biased region" description="Polar residues" evidence="7">
    <location>
        <begin position="137"/>
        <end position="151"/>
    </location>
</feature>
<keyword evidence="5 6" id="KW-0472">Membrane</keyword>
<dbReference type="AlphaFoldDB" id="A0A3P9HNM4"/>
<name>A0A3P9HNM4_ORYLA</name>
<keyword evidence="3 6" id="KW-0812">Transmembrane</keyword>
<feature type="transmembrane region" description="Helical" evidence="6">
    <location>
        <begin position="612"/>
        <end position="634"/>
    </location>
</feature>
<feature type="domain" description="TMC" evidence="8">
    <location>
        <begin position="603"/>
        <end position="708"/>
    </location>
</feature>
<evidence type="ECO:0000256" key="4">
    <source>
        <dbReference type="ARBA" id="ARBA00022989"/>
    </source>
</evidence>